<proteinExistence type="predicted"/>
<comment type="caution">
    <text evidence="1">The sequence shown here is derived from an EMBL/GenBank/DDBJ whole genome shotgun (WGS) entry which is preliminary data.</text>
</comment>
<evidence type="ECO:0000313" key="1">
    <source>
        <dbReference type="EMBL" id="PNJ65179.1"/>
    </source>
</evidence>
<dbReference type="AlphaFoldDB" id="A0A2J8W5X2"/>
<name>A0A2J8W5X2_PONAB</name>
<accession>A0A2J8W5X2</accession>
<protein>
    <submittedName>
        <fullName evidence="1">Uncharacterized protein</fullName>
    </submittedName>
</protein>
<reference evidence="1" key="1">
    <citation type="submission" date="2017-12" db="EMBL/GenBank/DDBJ databases">
        <title>High-resolution comparative analysis of great ape genomes.</title>
        <authorList>
            <person name="Pollen A."/>
            <person name="Hastie A."/>
            <person name="Hormozdiari F."/>
            <person name="Dougherty M."/>
            <person name="Liu R."/>
            <person name="Chaisson M."/>
            <person name="Hoppe E."/>
            <person name="Hill C."/>
            <person name="Pang A."/>
            <person name="Hillier L."/>
            <person name="Baker C."/>
            <person name="Armstrong J."/>
            <person name="Shendure J."/>
            <person name="Paten B."/>
            <person name="Wilson R."/>
            <person name="Chao H."/>
            <person name="Schneider V."/>
            <person name="Ventura M."/>
            <person name="Kronenberg Z."/>
            <person name="Murali S."/>
            <person name="Gordon D."/>
            <person name="Cantsilieris S."/>
            <person name="Munson K."/>
            <person name="Nelson B."/>
            <person name="Raja A."/>
            <person name="Underwood J."/>
            <person name="Diekhans M."/>
            <person name="Fiddes I."/>
            <person name="Haussler D."/>
            <person name="Eichler E."/>
        </authorList>
    </citation>
    <scope>NUCLEOTIDE SEQUENCE [LARGE SCALE GENOMIC DNA]</scope>
    <source>
        <strain evidence="1">Susie</strain>
    </source>
</reference>
<dbReference type="EMBL" id="NDHI03003399">
    <property type="protein sequence ID" value="PNJ65179.1"/>
    <property type="molecule type" value="Genomic_DNA"/>
</dbReference>
<organism evidence="1">
    <name type="scientific">Pongo abelii</name>
    <name type="common">Sumatran orangutan</name>
    <name type="synonym">Pongo pygmaeus abelii</name>
    <dbReference type="NCBI Taxonomy" id="9601"/>
    <lineage>
        <taxon>Eukaryota</taxon>
        <taxon>Metazoa</taxon>
        <taxon>Chordata</taxon>
        <taxon>Craniata</taxon>
        <taxon>Vertebrata</taxon>
        <taxon>Euteleostomi</taxon>
        <taxon>Mammalia</taxon>
        <taxon>Eutheria</taxon>
        <taxon>Euarchontoglires</taxon>
        <taxon>Primates</taxon>
        <taxon>Haplorrhini</taxon>
        <taxon>Catarrhini</taxon>
        <taxon>Hominidae</taxon>
        <taxon>Pongo</taxon>
    </lineage>
</organism>
<sequence>MLTLLRKAAFNKGEQGLAGPGKNLPQEELELSRLALSAKCSFQVLYGLLYFLMNSKYYNSLCDSWRITAPFWAPLSDRRSEWIVTCLPQRGRRRAYTSIHFGLFQVPLIFLSKIK</sequence>
<gene>
    <name evidence="1" type="ORF">CR201_G0013104</name>
</gene>